<keyword evidence="1" id="KW-0732">Signal</keyword>
<sequence length="114" mass="13481">MILNDKSILWLFLLRAIHIFRLHKLDQLRGRNVSWDGKDIDLDWLATWSRCRIKYWNGNLVHMVLGVPTSGWFKDPKGNEFYGFFVPWSFGSKLNHAIVLETPHKVLHQMTSFL</sequence>
<dbReference type="Proteomes" id="UP000076584">
    <property type="component" value="Unassembled WGS sequence"/>
</dbReference>
<accession>A0A167AVI3</accession>
<keyword evidence="3" id="KW-1185">Reference proteome</keyword>
<evidence type="ECO:0000256" key="1">
    <source>
        <dbReference type="SAM" id="SignalP"/>
    </source>
</evidence>
<feature type="chain" id="PRO_5007883850" evidence="1">
    <location>
        <begin position="20"/>
        <end position="114"/>
    </location>
</feature>
<evidence type="ECO:0000313" key="3">
    <source>
        <dbReference type="Proteomes" id="UP000076584"/>
    </source>
</evidence>
<dbReference type="EMBL" id="LFIW01001864">
    <property type="protein sequence ID" value="KZL80570.1"/>
    <property type="molecule type" value="Genomic_DNA"/>
</dbReference>
<name>A0A167AVI3_COLIC</name>
<proteinExistence type="predicted"/>
<feature type="signal peptide" evidence="1">
    <location>
        <begin position="1"/>
        <end position="19"/>
    </location>
</feature>
<protein>
    <submittedName>
        <fullName evidence="2">Uncharacterized protein</fullName>
    </submittedName>
</protein>
<gene>
    <name evidence="2" type="ORF">CI238_10564</name>
</gene>
<reference evidence="2 3" key="1">
    <citation type="submission" date="2015-06" db="EMBL/GenBank/DDBJ databases">
        <title>Survival trade-offs in plant roots during colonization by closely related pathogenic and mutualistic fungi.</title>
        <authorList>
            <person name="Hacquard S."/>
            <person name="Kracher B."/>
            <person name="Hiruma K."/>
            <person name="Weinman A."/>
            <person name="Muench P."/>
            <person name="Garrido Oter R."/>
            <person name="Ver Loren van Themaat E."/>
            <person name="Dallerey J.-F."/>
            <person name="Damm U."/>
            <person name="Henrissat B."/>
            <person name="Lespinet O."/>
            <person name="Thon M."/>
            <person name="Kemen E."/>
            <person name="McHardy A.C."/>
            <person name="Schulze-Lefert P."/>
            <person name="O'Connell R.J."/>
        </authorList>
    </citation>
    <scope>NUCLEOTIDE SEQUENCE [LARGE SCALE GENOMIC DNA]</scope>
    <source>
        <strain evidence="2 3">MAFF 238704</strain>
    </source>
</reference>
<organism evidence="2 3">
    <name type="scientific">Colletotrichum incanum</name>
    <name type="common">Soybean anthracnose fungus</name>
    <dbReference type="NCBI Taxonomy" id="1573173"/>
    <lineage>
        <taxon>Eukaryota</taxon>
        <taxon>Fungi</taxon>
        <taxon>Dikarya</taxon>
        <taxon>Ascomycota</taxon>
        <taxon>Pezizomycotina</taxon>
        <taxon>Sordariomycetes</taxon>
        <taxon>Hypocreomycetidae</taxon>
        <taxon>Glomerellales</taxon>
        <taxon>Glomerellaceae</taxon>
        <taxon>Colletotrichum</taxon>
        <taxon>Colletotrichum spaethianum species complex</taxon>
    </lineage>
</organism>
<evidence type="ECO:0000313" key="2">
    <source>
        <dbReference type="EMBL" id="KZL80570.1"/>
    </source>
</evidence>
<dbReference type="AlphaFoldDB" id="A0A167AVI3"/>
<comment type="caution">
    <text evidence="2">The sequence shown here is derived from an EMBL/GenBank/DDBJ whole genome shotgun (WGS) entry which is preliminary data.</text>
</comment>